<feature type="compositionally biased region" description="Polar residues" evidence="1">
    <location>
        <begin position="663"/>
        <end position="686"/>
    </location>
</feature>
<evidence type="ECO:0000313" key="3">
    <source>
        <dbReference type="EMBL" id="QYS92855.1"/>
    </source>
</evidence>
<keyword evidence="4" id="KW-1185">Reference proteome</keyword>
<dbReference type="Proteomes" id="UP000826661">
    <property type="component" value="Chromosome I"/>
</dbReference>
<accession>A0A8G0L4K3</accession>
<feature type="region of interest" description="Disordered" evidence="1">
    <location>
        <begin position="575"/>
        <end position="686"/>
    </location>
</feature>
<name>A0A8G0L4K3_9HYPO</name>
<dbReference type="EMBL" id="CP075864">
    <property type="protein sequence ID" value="QYS92855.1"/>
    <property type="molecule type" value="Genomic_DNA"/>
</dbReference>
<feature type="compositionally biased region" description="Low complexity" evidence="1">
    <location>
        <begin position="653"/>
        <end position="662"/>
    </location>
</feature>
<dbReference type="AlphaFoldDB" id="A0A8G0L4K3"/>
<feature type="domain" description="Oxidoreductase acuF-like C2H2 type zinc-finger" evidence="2">
    <location>
        <begin position="357"/>
        <end position="386"/>
    </location>
</feature>
<evidence type="ECO:0000256" key="1">
    <source>
        <dbReference type="SAM" id="MobiDB-lite"/>
    </source>
</evidence>
<feature type="region of interest" description="Disordered" evidence="1">
    <location>
        <begin position="510"/>
        <end position="531"/>
    </location>
</feature>
<organism evidence="3 4">
    <name type="scientific">Trichoderma simmonsii</name>
    <dbReference type="NCBI Taxonomy" id="1491479"/>
    <lineage>
        <taxon>Eukaryota</taxon>
        <taxon>Fungi</taxon>
        <taxon>Dikarya</taxon>
        <taxon>Ascomycota</taxon>
        <taxon>Pezizomycotina</taxon>
        <taxon>Sordariomycetes</taxon>
        <taxon>Hypocreomycetidae</taxon>
        <taxon>Hypocreales</taxon>
        <taxon>Hypocreaceae</taxon>
        <taxon>Trichoderma</taxon>
    </lineage>
</organism>
<evidence type="ECO:0000313" key="4">
    <source>
        <dbReference type="Proteomes" id="UP000826661"/>
    </source>
</evidence>
<reference evidence="3 4" key="1">
    <citation type="journal article" date="2021" name="BMC Genomics">
        <title>Telomere-to-telomere genome assembly of asparaginase-producing Trichoderma simmonsii.</title>
        <authorList>
            <person name="Chung D."/>
            <person name="Kwon Y.M."/>
            <person name="Yang Y."/>
        </authorList>
    </citation>
    <scope>NUCLEOTIDE SEQUENCE [LARGE SCALE GENOMIC DNA]</scope>
    <source>
        <strain evidence="3 4">GH-Sj1</strain>
    </source>
</reference>
<dbReference type="Pfam" id="PF26082">
    <property type="entry name" value="zf-C2H2_AcuF"/>
    <property type="match status" value="1"/>
</dbReference>
<feature type="compositionally biased region" description="Low complexity" evidence="1">
    <location>
        <begin position="512"/>
        <end position="530"/>
    </location>
</feature>
<dbReference type="InterPro" id="IPR058925">
    <property type="entry name" value="zf-C2H2_AcuF"/>
</dbReference>
<sequence length="842" mass="95294">MTETSTTTEPNKKTVAAAANECLESFNKCLLQQSSIHPREFSLVEDQVARFSTWTSGIGVFAPGRASMDHRLRYAPEVQSITISLLESLDYRIQKLLELLHGHINGSETHISSILDERLGKLLDYIAAEISHLNKMSNIIRKASQDSQNIQARDFHMTDEEGNDLQPILLSHYKRYIGEGFPTASVIIQQRLADAMILRRKRILYRRSRYGGAAIQLPKVENKVPITLPDSLLRLEDNQKAIAPSQIKSATTLQPEKFKTAASSPSVVSTTMTVALGNHEALKFPTAPGLHAKRKYEQFKAEQLAAHHAMLGKADEPSSATDPAFNDAVDTRDAKRRLITEQQLSKVFKPDVPAIGEVTCPYCFYTLSLEEIFNEKKWQNHVKNDLDPYVCLFEECSEPDELYKHSEKWLSHMHQHIQRWRCPSHRELGLFPTCEGYMQHMRDVHDTRLNDSKLRALANRNARSLPKLFVSCPLCGKDESEIDTRLTDHITGHLRSLAIMSLPIHYDEDIPGDVGSDGNSSSNSQPRSRSTINLLDDEDILVIRTAIDGSLEDMAEPSTAAELIINDKEDLADTLFQPDNTRRDLSRHSEHVRVEEAEKISRELRDEESGTQSKIHLEDKTNSGLDMDSNDTDMSNAQQEQTHAPQGYSDEVAAPPQSAQQSNQRTGPKSLNFTPLTPQQEATLNPQQRARYEQILKDHGIIPAASTEARSDSLNRLKLIGLEEQRQFSQEQIVDIPMGPEEYADTALRLKRIVSDMSKIGRVLSKWYYITQDDARAKMFFRIRLRVIKQHLDGEQMEVMKDVFSIRSSDLDQARAMFESMVKDLDDHRKHTGKVKDGASKN</sequence>
<proteinExistence type="predicted"/>
<gene>
    <name evidence="3" type="ORF">H0G86_000246</name>
</gene>
<feature type="compositionally biased region" description="Basic and acidic residues" evidence="1">
    <location>
        <begin position="580"/>
        <end position="608"/>
    </location>
</feature>
<evidence type="ECO:0000259" key="2">
    <source>
        <dbReference type="Pfam" id="PF26082"/>
    </source>
</evidence>
<dbReference type="PANTHER" id="PTHR35391:SF7">
    <property type="entry name" value="C2H2-TYPE DOMAIN-CONTAINING PROTEIN"/>
    <property type="match status" value="1"/>
</dbReference>
<dbReference type="PANTHER" id="PTHR35391">
    <property type="entry name" value="C2H2-TYPE DOMAIN-CONTAINING PROTEIN-RELATED"/>
    <property type="match status" value="1"/>
</dbReference>
<protein>
    <recommendedName>
        <fullName evidence="2">Oxidoreductase acuF-like C2H2 type zinc-finger domain-containing protein</fullName>
    </recommendedName>
</protein>
<feature type="compositionally biased region" description="Polar residues" evidence="1">
    <location>
        <begin position="632"/>
        <end position="644"/>
    </location>
</feature>